<proteinExistence type="predicted"/>
<reference evidence="1 2" key="2">
    <citation type="submission" date="2017-12" db="EMBL/GenBank/DDBJ databases">
        <title>Genome sequence of Rhizobium sullae HCNT1 isolated from Sulla coronaria nodules and featuring peculiar denitrification phenotypes.</title>
        <authorList>
            <person name="De Diego-Diaz B."/>
            <person name="Treu L."/>
            <person name="Campanaro S."/>
            <person name="Da Silva Duarte V."/>
            <person name="Basaglia M."/>
            <person name="Favaro L."/>
            <person name="Casella S."/>
            <person name="Squartini A."/>
        </authorList>
    </citation>
    <scope>NUCLEOTIDE SEQUENCE [LARGE SCALE GENOMIC DNA]</scope>
    <source>
        <strain evidence="1 2">HCNT1</strain>
    </source>
</reference>
<evidence type="ECO:0000313" key="1">
    <source>
        <dbReference type="EMBL" id="PKA39468.1"/>
    </source>
</evidence>
<dbReference type="Pfam" id="PF12318">
    <property type="entry name" value="FAD-SLDH"/>
    <property type="match status" value="1"/>
</dbReference>
<dbReference type="AlphaFoldDB" id="A0A2N0D082"/>
<dbReference type="InterPro" id="IPR024651">
    <property type="entry name" value="FAD-SLDH_ssu"/>
</dbReference>
<reference evidence="1 2" key="1">
    <citation type="submission" date="2017-11" db="EMBL/GenBank/DDBJ databases">
        <authorList>
            <person name="Han C.G."/>
        </authorList>
    </citation>
    <scope>NUCLEOTIDE SEQUENCE [LARGE SCALE GENOMIC DNA]</scope>
    <source>
        <strain evidence="1 2">HCNT1</strain>
    </source>
</reference>
<comment type="caution">
    <text evidence="1">The sequence shown here is derived from an EMBL/GenBank/DDBJ whole genome shotgun (WGS) entry which is preliminary data.</text>
</comment>
<gene>
    <name evidence="1" type="ORF">CWR43_32335</name>
</gene>
<sequence>MNPALQRRHWPGLSMGFMSVADPVGSGPGNNPSLRKMLAMENSFERIFLSRRQLLLSSGAALVAVPLRPFAASAPSSTEVATLKKFMAFSKLATGHVNLDETIGGQFYAALSGKDAAFAESFGNLADMVKSGGYPDVEALDAALTGNPLRDTLFSVIKAWYSGVVEEGTGATVYAFEKALMYQPARDVVVIPTFAFNGPDYWVAEPKPVSHMPQF</sequence>
<dbReference type="EMBL" id="PIQN01000028">
    <property type="protein sequence ID" value="PKA39468.1"/>
    <property type="molecule type" value="Genomic_DNA"/>
</dbReference>
<name>A0A2N0D082_RHISU</name>
<organism evidence="1 2">
    <name type="scientific">Rhizobium sullae</name>
    <name type="common">Rhizobium hedysari</name>
    <dbReference type="NCBI Taxonomy" id="50338"/>
    <lineage>
        <taxon>Bacteria</taxon>
        <taxon>Pseudomonadati</taxon>
        <taxon>Pseudomonadota</taxon>
        <taxon>Alphaproteobacteria</taxon>
        <taxon>Hyphomicrobiales</taxon>
        <taxon>Rhizobiaceae</taxon>
        <taxon>Rhizobium/Agrobacterium group</taxon>
        <taxon>Rhizobium</taxon>
    </lineage>
</organism>
<accession>A0A2N0D082</accession>
<evidence type="ECO:0000313" key="2">
    <source>
        <dbReference type="Proteomes" id="UP000232164"/>
    </source>
</evidence>
<protein>
    <submittedName>
        <fullName evidence="1">Dehydrogenase</fullName>
    </submittedName>
</protein>
<dbReference type="Proteomes" id="UP000232164">
    <property type="component" value="Unassembled WGS sequence"/>
</dbReference>